<dbReference type="EMBL" id="AP019860">
    <property type="protein sequence ID" value="BBM86193.1"/>
    <property type="molecule type" value="Genomic_DNA"/>
</dbReference>
<dbReference type="OrthoDB" id="5363158at2"/>
<gene>
    <name evidence="1" type="ORF">UABAM_04579</name>
</gene>
<dbReference type="AlphaFoldDB" id="A0A5S9F5J6"/>
<sequence>MIRFLCFVSLLIILGCSNTKNVSPQNNHSETIGQQNKAEIPLILIDNKPLKLNGSSYSFSSTASAEIQYKGKASLFVEKNGQITREEMPEYIALENFHQNTNWYITDDTKPIDKSAIKSTHIATDASLVSPIIWNIFQIESSTSSKKLLAKIQILQTPFSINIMLKDHDKELPLHQVQLKSNSQIKMGVRFYERSHFAIFLCYLGMNDHPVKIEQVYPYKEENKTQENNRDAVLTIPAQDTLTIDDHPGKKVVYCFWDKATLDCSEIRKWLTNNAKGFSTTQFYDVNEKKLVYIGDEKNRVVKGNDINYKNIRIDLDKK</sequence>
<evidence type="ECO:0000313" key="1">
    <source>
        <dbReference type="EMBL" id="BBM86193.1"/>
    </source>
</evidence>
<dbReference type="PROSITE" id="PS51257">
    <property type="entry name" value="PROKAR_LIPOPROTEIN"/>
    <property type="match status" value="1"/>
</dbReference>
<keyword evidence="2" id="KW-1185">Reference proteome</keyword>
<name>A0A5S9F5J6_UABAM</name>
<proteinExistence type="predicted"/>
<protein>
    <submittedName>
        <fullName evidence="1">Uncharacterized protein</fullName>
    </submittedName>
</protein>
<dbReference type="Proteomes" id="UP000326354">
    <property type="component" value="Chromosome"/>
</dbReference>
<evidence type="ECO:0000313" key="2">
    <source>
        <dbReference type="Proteomes" id="UP000326354"/>
    </source>
</evidence>
<accession>A0A5S9F5J6</accession>
<organism evidence="1 2">
    <name type="scientific">Uabimicrobium amorphum</name>
    <dbReference type="NCBI Taxonomy" id="2596890"/>
    <lineage>
        <taxon>Bacteria</taxon>
        <taxon>Pseudomonadati</taxon>
        <taxon>Planctomycetota</taxon>
        <taxon>Candidatus Uabimicrobiia</taxon>
        <taxon>Candidatus Uabimicrobiales</taxon>
        <taxon>Candidatus Uabimicrobiaceae</taxon>
        <taxon>Candidatus Uabimicrobium</taxon>
    </lineage>
</organism>
<reference evidence="1 2" key="1">
    <citation type="submission" date="2019-08" db="EMBL/GenBank/DDBJ databases">
        <title>Complete genome sequence of Candidatus Uab amorphum.</title>
        <authorList>
            <person name="Shiratori T."/>
            <person name="Suzuki S."/>
            <person name="Kakizawa Y."/>
            <person name="Ishida K."/>
        </authorList>
    </citation>
    <scope>NUCLEOTIDE SEQUENCE [LARGE SCALE GENOMIC DNA]</scope>
    <source>
        <strain evidence="1 2">SRT547</strain>
    </source>
</reference>
<dbReference type="RefSeq" id="WP_151970261.1">
    <property type="nucleotide sequence ID" value="NZ_AP019860.1"/>
</dbReference>
<dbReference type="KEGG" id="uam:UABAM_04579"/>